<evidence type="ECO:0000313" key="12">
    <source>
        <dbReference type="Proteomes" id="UP000245908"/>
    </source>
</evidence>
<comment type="subcellular location">
    <subcellularLocation>
        <location evidence="1">Membrane</location>
        <topology evidence="1">Multi-pass membrane protein</topology>
    </subcellularLocation>
</comment>
<dbReference type="Proteomes" id="UP000245908">
    <property type="component" value="Unassembled WGS sequence"/>
</dbReference>
<evidence type="ECO:0000256" key="2">
    <source>
        <dbReference type="ARBA" id="ARBA00005751"/>
    </source>
</evidence>
<evidence type="ECO:0000256" key="1">
    <source>
        <dbReference type="ARBA" id="ARBA00004141"/>
    </source>
</evidence>
<name>A0A2T9WS86_NANST</name>
<dbReference type="InterPro" id="IPR002208">
    <property type="entry name" value="SecY/SEC61-alpha"/>
</dbReference>
<reference evidence="11 12" key="1">
    <citation type="journal article" date="2015" name="Appl. Environ. Microbiol.">
        <title>Nanoarchaeota, Their Sulfolobales Host, and Nanoarchaeota Virus Distribution across Yellowstone National Park Hot Springs.</title>
        <authorList>
            <person name="Munson-McGee J.H."/>
            <person name="Field E.K."/>
            <person name="Bateson M."/>
            <person name="Rooney C."/>
            <person name="Stepanauskas R."/>
            <person name="Young M.J."/>
        </authorList>
    </citation>
    <scope>NUCLEOTIDE SEQUENCE [LARGE SCALE GENOMIC DNA]</scope>
    <source>
        <strain evidence="11">SCGC AB-777_O03</strain>
    </source>
</reference>
<feature type="transmembrane region" description="Helical" evidence="10">
    <location>
        <begin position="69"/>
        <end position="93"/>
    </location>
</feature>
<evidence type="ECO:0000256" key="3">
    <source>
        <dbReference type="ARBA" id="ARBA00022448"/>
    </source>
</evidence>
<feature type="transmembrane region" description="Helical" evidence="10">
    <location>
        <begin position="308"/>
        <end position="326"/>
    </location>
</feature>
<feature type="transmembrane region" description="Helical" evidence="10">
    <location>
        <begin position="393"/>
        <end position="426"/>
    </location>
</feature>
<evidence type="ECO:0008006" key="13">
    <source>
        <dbReference type="Google" id="ProtNLM"/>
    </source>
</evidence>
<evidence type="ECO:0000256" key="6">
    <source>
        <dbReference type="ARBA" id="ARBA00022989"/>
    </source>
</evidence>
<dbReference type="Pfam" id="PF00344">
    <property type="entry name" value="SecY"/>
    <property type="match status" value="1"/>
</dbReference>
<keyword evidence="4 10" id="KW-0812">Transmembrane</keyword>
<organism evidence="11 12">
    <name type="scientific">Nanobsidianus stetteri</name>
    <dbReference type="NCBI Taxonomy" id="1294122"/>
    <lineage>
        <taxon>Archaea</taxon>
        <taxon>Nanobdellota</taxon>
        <taxon>Candidatus Nanoarchaeia</taxon>
        <taxon>Nanoarchaeales</taxon>
        <taxon>Nanopusillaceae</taxon>
        <taxon>Candidatus Nanobsidianus</taxon>
    </lineage>
</organism>
<dbReference type="GO" id="GO:0015031">
    <property type="term" value="P:protein transport"/>
    <property type="evidence" value="ECO:0007669"/>
    <property type="project" value="UniProtKB-KW"/>
</dbReference>
<evidence type="ECO:0000256" key="9">
    <source>
        <dbReference type="RuleBase" id="RU004349"/>
    </source>
</evidence>
<keyword evidence="5" id="KW-0653">Protein transport</keyword>
<dbReference type="GO" id="GO:0016020">
    <property type="term" value="C:membrane"/>
    <property type="evidence" value="ECO:0007669"/>
    <property type="project" value="UniProtKB-SubCell"/>
</dbReference>
<proteinExistence type="inferred from homology"/>
<evidence type="ECO:0000256" key="4">
    <source>
        <dbReference type="ARBA" id="ARBA00022692"/>
    </source>
</evidence>
<dbReference type="Gene3D" id="1.10.3370.10">
    <property type="entry name" value="SecY subunit domain"/>
    <property type="match status" value="1"/>
</dbReference>
<evidence type="ECO:0000256" key="5">
    <source>
        <dbReference type="ARBA" id="ARBA00022927"/>
    </source>
</evidence>
<keyword evidence="6 10" id="KW-1133">Transmembrane helix</keyword>
<evidence type="ECO:0000256" key="7">
    <source>
        <dbReference type="ARBA" id="ARBA00023010"/>
    </source>
</evidence>
<feature type="transmembrane region" description="Helical" evidence="10">
    <location>
        <begin position="175"/>
        <end position="193"/>
    </location>
</feature>
<feature type="transmembrane region" description="Helical" evidence="10">
    <location>
        <begin position="227"/>
        <end position="248"/>
    </location>
</feature>
<dbReference type="PIRSF" id="PIRSF004557">
    <property type="entry name" value="SecY"/>
    <property type="match status" value="1"/>
</dbReference>
<comment type="caution">
    <text evidence="11">The sequence shown here is derived from an EMBL/GenBank/DDBJ whole genome shotgun (WGS) entry which is preliminary data.</text>
</comment>
<comment type="similarity">
    <text evidence="2 9">Belongs to the SecY/SEC61-alpha family.</text>
</comment>
<protein>
    <recommendedName>
        <fullName evidence="13">Preprotein translocase subunit SecY</fullName>
    </recommendedName>
</protein>
<keyword evidence="8 10" id="KW-0472">Membrane</keyword>
<keyword evidence="3" id="KW-0813">Transport</keyword>
<dbReference type="InterPro" id="IPR030659">
    <property type="entry name" value="SecY_CS"/>
</dbReference>
<dbReference type="AlphaFoldDB" id="A0A2T9WS86"/>
<feature type="transmembrane region" description="Helical" evidence="10">
    <location>
        <begin position="143"/>
        <end position="163"/>
    </location>
</feature>
<feature type="transmembrane region" description="Helical" evidence="10">
    <location>
        <begin position="333"/>
        <end position="354"/>
    </location>
</feature>
<keyword evidence="7" id="KW-0811">Translocation</keyword>
<gene>
    <name evidence="11" type="ORF">DDW05_02495</name>
</gene>
<dbReference type="EMBL" id="QEFH01000020">
    <property type="protein sequence ID" value="PVU70698.1"/>
    <property type="molecule type" value="Genomic_DNA"/>
</dbReference>
<feature type="transmembrane region" description="Helical" evidence="10">
    <location>
        <begin position="113"/>
        <end position="137"/>
    </location>
</feature>
<feature type="transmembrane region" description="Helical" evidence="10">
    <location>
        <begin position="269"/>
        <end position="288"/>
    </location>
</feature>
<evidence type="ECO:0000256" key="10">
    <source>
        <dbReference type="SAM" id="Phobius"/>
    </source>
</evidence>
<evidence type="ECO:0000256" key="8">
    <source>
        <dbReference type="ARBA" id="ARBA00023136"/>
    </source>
</evidence>
<accession>A0A2T9WS86</accession>
<sequence length="451" mass="49846">MNIIDKIISYLPTVEEPKKLLSLRERVYNTLLVVALYTVLASIPLFGISPEVSARLEQFLWLFGSNLGTLASVGIAPVVVAGIFMQLLVGLGIINIDINTDEGKTKFDNYARFIALIFIIIESIILIASGNIAPNIFLGINPIILYIILFLQLFIGGLIILLLDDFSYKYGITSGINIIILTTISIALALRLFNPLSPPSSSPSLFAQPTGYIPEGILYLSQGNINLGLAFLFAAIVTIGILIFAVYLQSLKIEVPLLYLNINGEIIKYPIQLLYTSVIPAIFIYALIIELQSLFGFNPNNPIVQLLSPPNLIINIGQFGINYLYVPFNIFHIIFYFLLFTIGGMFISKFWIYATGLDPKNLANYLTSNPNSPLYTRDPRIVEDMLKKYIDPIGYLSGFLMGLLASLGDILSSAVSGVSILLLIVIAGQIYNDLKRVDALYLIPLIGKYLK</sequence>
<dbReference type="SUPFAM" id="SSF103491">
    <property type="entry name" value="Preprotein translocase SecY subunit"/>
    <property type="match status" value="1"/>
</dbReference>
<dbReference type="PRINTS" id="PR00303">
    <property type="entry name" value="SECYTRNLCASE"/>
</dbReference>
<dbReference type="PANTHER" id="PTHR10906">
    <property type="entry name" value="SECY/SEC61-ALPHA FAMILY MEMBER"/>
    <property type="match status" value="1"/>
</dbReference>
<dbReference type="PROSITE" id="PS00755">
    <property type="entry name" value="SECY_1"/>
    <property type="match status" value="1"/>
</dbReference>
<dbReference type="InterPro" id="IPR023201">
    <property type="entry name" value="SecY_dom_sf"/>
</dbReference>
<feature type="transmembrane region" description="Helical" evidence="10">
    <location>
        <begin position="27"/>
        <end position="49"/>
    </location>
</feature>
<evidence type="ECO:0000313" key="11">
    <source>
        <dbReference type="EMBL" id="PVU70698.1"/>
    </source>
</evidence>